<dbReference type="InterPro" id="IPR026910">
    <property type="entry name" value="Shisa"/>
</dbReference>
<dbReference type="InterPro" id="IPR053891">
    <property type="entry name" value="Shisa_N"/>
</dbReference>
<protein>
    <submittedName>
        <fullName evidence="7">Protein shisa-6</fullName>
    </submittedName>
</protein>
<keyword evidence="2" id="KW-0812">Transmembrane</keyword>
<accession>A0A091S2Y7</accession>
<dbReference type="GO" id="GO:0048172">
    <property type="term" value="P:regulation of short-term neuronal synaptic plasticity"/>
    <property type="evidence" value="ECO:0007669"/>
    <property type="project" value="TreeGrafter"/>
</dbReference>
<sequence>SLTGFRYCCGTCFYRFCCNKRAEKLDQSLCRNYKSPEWAHPTTASGVLPADGRLRDGSQVGHVSEDQAPIVPEYIHFNCLDSFYDCGSENAECHSKYCVKITSPPPPPPFSLPRALADILRQQGPIPIAHCERETISAIDTSPKENTPVRTSSKNHYTPVRTSKSNPG</sequence>
<evidence type="ECO:0000313" key="8">
    <source>
        <dbReference type="Proteomes" id="UP000053840"/>
    </source>
</evidence>
<dbReference type="EMBL" id="KK939890">
    <property type="protein sequence ID" value="KFQ49916.1"/>
    <property type="molecule type" value="Genomic_DNA"/>
</dbReference>
<feature type="non-terminal residue" evidence="7">
    <location>
        <position position="1"/>
    </location>
</feature>
<evidence type="ECO:0000256" key="2">
    <source>
        <dbReference type="ARBA" id="ARBA00022692"/>
    </source>
</evidence>
<evidence type="ECO:0000259" key="6">
    <source>
        <dbReference type="Pfam" id="PF13908"/>
    </source>
</evidence>
<evidence type="ECO:0000256" key="1">
    <source>
        <dbReference type="ARBA" id="ARBA00004370"/>
    </source>
</evidence>
<dbReference type="GO" id="GO:0014069">
    <property type="term" value="C:postsynaptic density"/>
    <property type="evidence" value="ECO:0007669"/>
    <property type="project" value="TreeGrafter"/>
</dbReference>
<keyword evidence="4" id="KW-0472">Membrane</keyword>
<dbReference type="GO" id="GO:0032591">
    <property type="term" value="C:dendritic spine membrane"/>
    <property type="evidence" value="ECO:0007669"/>
    <property type="project" value="TreeGrafter"/>
</dbReference>
<evidence type="ECO:0000256" key="5">
    <source>
        <dbReference type="SAM" id="MobiDB-lite"/>
    </source>
</evidence>
<feature type="non-terminal residue" evidence="7">
    <location>
        <position position="168"/>
    </location>
</feature>
<feature type="domain" description="Shisa N-terminal" evidence="6">
    <location>
        <begin position="6"/>
        <end position="32"/>
    </location>
</feature>
<evidence type="ECO:0000313" key="7">
    <source>
        <dbReference type="EMBL" id="KFQ49916.1"/>
    </source>
</evidence>
<evidence type="ECO:0000256" key="3">
    <source>
        <dbReference type="ARBA" id="ARBA00022989"/>
    </source>
</evidence>
<evidence type="ECO:0000256" key="4">
    <source>
        <dbReference type="ARBA" id="ARBA00023136"/>
    </source>
</evidence>
<dbReference type="AlphaFoldDB" id="A0A091S2Y7"/>
<keyword evidence="8" id="KW-1185">Reference proteome</keyword>
<dbReference type="GO" id="GO:0032281">
    <property type="term" value="C:AMPA glutamate receptor complex"/>
    <property type="evidence" value="ECO:0007669"/>
    <property type="project" value="TreeGrafter"/>
</dbReference>
<reference evidence="7 8" key="1">
    <citation type="submission" date="2014-04" db="EMBL/GenBank/DDBJ databases">
        <title>Genome evolution of avian class.</title>
        <authorList>
            <person name="Zhang G."/>
            <person name="Li C."/>
        </authorList>
    </citation>
    <scope>NUCLEOTIDE SEQUENCE [LARGE SCALE GENOMIC DNA]</scope>
    <source>
        <strain evidence="7">BGI_N333</strain>
    </source>
</reference>
<organism evidence="7 8">
    <name type="scientific">Nestor notabilis</name>
    <name type="common">Kea</name>
    <dbReference type="NCBI Taxonomy" id="176057"/>
    <lineage>
        <taxon>Eukaryota</taxon>
        <taxon>Metazoa</taxon>
        <taxon>Chordata</taxon>
        <taxon>Craniata</taxon>
        <taxon>Vertebrata</taxon>
        <taxon>Euteleostomi</taxon>
        <taxon>Archelosauria</taxon>
        <taxon>Archosauria</taxon>
        <taxon>Dinosauria</taxon>
        <taxon>Saurischia</taxon>
        <taxon>Theropoda</taxon>
        <taxon>Coelurosauria</taxon>
        <taxon>Aves</taxon>
        <taxon>Neognathae</taxon>
        <taxon>Neoaves</taxon>
        <taxon>Telluraves</taxon>
        <taxon>Australaves</taxon>
        <taxon>Psittaciformes</taxon>
        <taxon>Psittacidae</taxon>
        <taxon>Nestor</taxon>
    </lineage>
</organism>
<proteinExistence type="predicted"/>
<dbReference type="GO" id="GO:0045211">
    <property type="term" value="C:postsynaptic membrane"/>
    <property type="evidence" value="ECO:0007669"/>
    <property type="project" value="TreeGrafter"/>
</dbReference>
<feature type="compositionally biased region" description="Polar residues" evidence="5">
    <location>
        <begin position="138"/>
        <end position="168"/>
    </location>
</feature>
<dbReference type="Pfam" id="PF13908">
    <property type="entry name" value="Shisa_N"/>
    <property type="match status" value="1"/>
</dbReference>
<gene>
    <name evidence="7" type="ORF">N333_06668</name>
</gene>
<dbReference type="PANTHER" id="PTHR31774">
    <property type="entry name" value="PROTEIN SHISA-9-RELATED"/>
    <property type="match status" value="1"/>
</dbReference>
<comment type="subcellular location">
    <subcellularLocation>
        <location evidence="1">Membrane</location>
    </subcellularLocation>
</comment>
<feature type="region of interest" description="Disordered" evidence="5">
    <location>
        <begin position="136"/>
        <end position="168"/>
    </location>
</feature>
<name>A0A091S2Y7_NESNO</name>
<dbReference type="Proteomes" id="UP000053840">
    <property type="component" value="Unassembled WGS sequence"/>
</dbReference>
<keyword evidence="3" id="KW-1133">Transmembrane helix</keyword>
<dbReference type="PANTHER" id="PTHR31774:SF0">
    <property type="entry name" value="PROTEIN SHISA-6"/>
    <property type="match status" value="1"/>
</dbReference>